<sequence>MLYLYERKPKCSDSLGCYDKLRKEWEEKSRNQQENHDSENISNGNEIVQLTEGGAGVSKRQFQGNPGVENVEHLRDMQFPPRKIPKKEIVLPVEEMRPVRHDPPFRRGALGRPLTAREQREYWTKLYEHIAWSVKSGAFQLPPLKPNQCCKCRLHLTNLEQKTKHELLCKPELYHLGCPCGFLTNKMQSLAPHRANCSKSKNIKSMGVCGWIPFLSPSQRQWPIFDDPNRTNESHR</sequence>
<name>A0A0P8Y0I1_DROAN</name>
<evidence type="ECO:0000313" key="2">
    <source>
        <dbReference type="Proteomes" id="UP000007801"/>
    </source>
</evidence>
<dbReference type="AlphaFoldDB" id="A0A0P8Y0I1"/>
<gene>
    <name evidence="1" type="primary">Dana\GF26986</name>
    <name evidence="1" type="ORF">GF26986</name>
</gene>
<dbReference type="InParanoid" id="A0A0P8Y0I1"/>
<organism evidence="1 2">
    <name type="scientific">Drosophila ananassae</name>
    <name type="common">Fruit fly</name>
    <dbReference type="NCBI Taxonomy" id="7217"/>
    <lineage>
        <taxon>Eukaryota</taxon>
        <taxon>Metazoa</taxon>
        <taxon>Ecdysozoa</taxon>
        <taxon>Arthropoda</taxon>
        <taxon>Hexapoda</taxon>
        <taxon>Insecta</taxon>
        <taxon>Pterygota</taxon>
        <taxon>Neoptera</taxon>
        <taxon>Endopterygota</taxon>
        <taxon>Diptera</taxon>
        <taxon>Brachycera</taxon>
        <taxon>Muscomorpha</taxon>
        <taxon>Ephydroidea</taxon>
        <taxon>Drosophilidae</taxon>
        <taxon>Drosophila</taxon>
        <taxon>Sophophora</taxon>
    </lineage>
</organism>
<accession>A0A0P8Y0I1</accession>
<dbReference type="Proteomes" id="UP000007801">
    <property type="component" value="Unassembled WGS sequence"/>
</dbReference>
<protein>
    <submittedName>
        <fullName evidence="1">Uncharacterized protein, isoform B</fullName>
    </submittedName>
</protein>
<reference evidence="1 2" key="1">
    <citation type="journal article" date="2007" name="Nature">
        <title>Evolution of genes and genomes on the Drosophila phylogeny.</title>
        <authorList>
            <consortium name="Drosophila 12 Genomes Consortium"/>
            <person name="Clark A.G."/>
            <person name="Eisen M.B."/>
            <person name="Smith D.R."/>
            <person name="Bergman C.M."/>
            <person name="Oliver B."/>
            <person name="Markow T.A."/>
            <person name="Kaufman T.C."/>
            <person name="Kellis M."/>
            <person name="Gelbart W."/>
            <person name="Iyer V.N."/>
            <person name="Pollard D.A."/>
            <person name="Sackton T.B."/>
            <person name="Larracuente A.M."/>
            <person name="Singh N.D."/>
            <person name="Abad J.P."/>
            <person name="Abt D.N."/>
            <person name="Adryan B."/>
            <person name="Aguade M."/>
            <person name="Akashi H."/>
            <person name="Anderson W.W."/>
            <person name="Aquadro C.F."/>
            <person name="Ardell D.H."/>
            <person name="Arguello R."/>
            <person name="Artieri C.G."/>
            <person name="Barbash D.A."/>
            <person name="Barker D."/>
            <person name="Barsanti P."/>
            <person name="Batterham P."/>
            <person name="Batzoglou S."/>
            <person name="Begun D."/>
            <person name="Bhutkar A."/>
            <person name="Blanco E."/>
            <person name="Bosak S.A."/>
            <person name="Bradley R.K."/>
            <person name="Brand A.D."/>
            <person name="Brent M.R."/>
            <person name="Brooks A.N."/>
            <person name="Brown R.H."/>
            <person name="Butlin R.K."/>
            <person name="Caggese C."/>
            <person name="Calvi B.R."/>
            <person name="Bernardo de Carvalho A."/>
            <person name="Caspi A."/>
            <person name="Castrezana S."/>
            <person name="Celniker S.E."/>
            <person name="Chang J.L."/>
            <person name="Chapple C."/>
            <person name="Chatterji S."/>
            <person name="Chinwalla A."/>
            <person name="Civetta A."/>
            <person name="Clifton S.W."/>
            <person name="Comeron J.M."/>
            <person name="Costello J.C."/>
            <person name="Coyne J.A."/>
            <person name="Daub J."/>
            <person name="David R.G."/>
            <person name="Delcher A.L."/>
            <person name="Delehaunty K."/>
            <person name="Do C.B."/>
            <person name="Ebling H."/>
            <person name="Edwards K."/>
            <person name="Eickbush T."/>
            <person name="Evans J.D."/>
            <person name="Filipski A."/>
            <person name="Findeiss S."/>
            <person name="Freyhult E."/>
            <person name="Fulton L."/>
            <person name="Fulton R."/>
            <person name="Garcia A.C."/>
            <person name="Gardiner A."/>
            <person name="Garfield D.A."/>
            <person name="Garvin B.E."/>
            <person name="Gibson G."/>
            <person name="Gilbert D."/>
            <person name="Gnerre S."/>
            <person name="Godfrey J."/>
            <person name="Good R."/>
            <person name="Gotea V."/>
            <person name="Gravely B."/>
            <person name="Greenberg A.J."/>
            <person name="Griffiths-Jones S."/>
            <person name="Gross S."/>
            <person name="Guigo R."/>
            <person name="Gustafson E.A."/>
            <person name="Haerty W."/>
            <person name="Hahn M.W."/>
            <person name="Halligan D.L."/>
            <person name="Halpern A.L."/>
            <person name="Halter G.M."/>
            <person name="Han M.V."/>
            <person name="Heger A."/>
            <person name="Hillier L."/>
            <person name="Hinrichs A.S."/>
            <person name="Holmes I."/>
            <person name="Hoskins R.A."/>
            <person name="Hubisz M.J."/>
            <person name="Hultmark D."/>
            <person name="Huntley M.A."/>
            <person name="Jaffe D.B."/>
            <person name="Jagadeeshan S."/>
            <person name="Jeck W.R."/>
            <person name="Johnson J."/>
            <person name="Jones C.D."/>
            <person name="Jordan W.C."/>
            <person name="Karpen G.H."/>
            <person name="Kataoka E."/>
            <person name="Keightley P.D."/>
            <person name="Kheradpour P."/>
            <person name="Kirkness E.F."/>
            <person name="Koerich L.B."/>
            <person name="Kristiansen K."/>
            <person name="Kudrna D."/>
            <person name="Kulathinal R.J."/>
            <person name="Kumar S."/>
            <person name="Kwok R."/>
            <person name="Lander E."/>
            <person name="Langley C.H."/>
            <person name="Lapoint R."/>
            <person name="Lazzaro B.P."/>
            <person name="Lee S.J."/>
            <person name="Levesque L."/>
            <person name="Li R."/>
            <person name="Lin C.F."/>
            <person name="Lin M.F."/>
            <person name="Lindblad-Toh K."/>
            <person name="Llopart A."/>
            <person name="Long M."/>
            <person name="Low L."/>
            <person name="Lozovsky E."/>
            <person name="Lu J."/>
            <person name="Luo M."/>
            <person name="Machado C.A."/>
            <person name="Makalowski W."/>
            <person name="Marzo M."/>
            <person name="Matsuda M."/>
            <person name="Matzkin L."/>
            <person name="McAllister B."/>
            <person name="McBride C.S."/>
            <person name="McKernan B."/>
            <person name="McKernan K."/>
            <person name="Mendez-Lago M."/>
            <person name="Minx P."/>
            <person name="Mollenhauer M.U."/>
            <person name="Montooth K."/>
            <person name="Mount S.M."/>
            <person name="Mu X."/>
            <person name="Myers E."/>
            <person name="Negre B."/>
            <person name="Newfeld S."/>
            <person name="Nielsen R."/>
            <person name="Noor M.A."/>
            <person name="O'Grady P."/>
            <person name="Pachter L."/>
            <person name="Papaceit M."/>
            <person name="Parisi M.J."/>
            <person name="Parisi M."/>
            <person name="Parts L."/>
            <person name="Pedersen J.S."/>
            <person name="Pesole G."/>
            <person name="Phillippy A.M."/>
            <person name="Ponting C.P."/>
            <person name="Pop M."/>
            <person name="Porcelli D."/>
            <person name="Powell J.R."/>
            <person name="Prohaska S."/>
            <person name="Pruitt K."/>
            <person name="Puig M."/>
            <person name="Quesneville H."/>
            <person name="Ram K.R."/>
            <person name="Rand D."/>
            <person name="Rasmussen M.D."/>
            <person name="Reed L.K."/>
            <person name="Reenan R."/>
            <person name="Reily A."/>
            <person name="Remington K.A."/>
            <person name="Rieger T.T."/>
            <person name="Ritchie M.G."/>
            <person name="Robin C."/>
            <person name="Rogers Y.H."/>
            <person name="Rohde C."/>
            <person name="Rozas J."/>
            <person name="Rubenfield M.J."/>
            <person name="Ruiz A."/>
            <person name="Russo S."/>
            <person name="Salzberg S.L."/>
            <person name="Sanchez-Gracia A."/>
            <person name="Saranga D.J."/>
            <person name="Sato H."/>
            <person name="Schaeffer S.W."/>
            <person name="Schatz M.C."/>
            <person name="Schlenke T."/>
            <person name="Schwartz R."/>
            <person name="Segarra C."/>
            <person name="Singh R.S."/>
            <person name="Sirot L."/>
            <person name="Sirota M."/>
            <person name="Sisneros N.B."/>
            <person name="Smith C.D."/>
            <person name="Smith T.F."/>
            <person name="Spieth J."/>
            <person name="Stage D.E."/>
            <person name="Stark A."/>
            <person name="Stephan W."/>
            <person name="Strausberg R.L."/>
            <person name="Strempel S."/>
            <person name="Sturgill D."/>
            <person name="Sutton G."/>
            <person name="Sutton G.G."/>
            <person name="Tao W."/>
            <person name="Teichmann S."/>
            <person name="Tobari Y.N."/>
            <person name="Tomimura Y."/>
            <person name="Tsolas J.M."/>
            <person name="Valente V.L."/>
            <person name="Venter E."/>
            <person name="Venter J.C."/>
            <person name="Vicario S."/>
            <person name="Vieira F.G."/>
            <person name="Vilella A.J."/>
            <person name="Villasante A."/>
            <person name="Walenz B."/>
            <person name="Wang J."/>
            <person name="Wasserman M."/>
            <person name="Watts T."/>
            <person name="Wilson D."/>
            <person name="Wilson R.K."/>
            <person name="Wing R.A."/>
            <person name="Wolfner M.F."/>
            <person name="Wong A."/>
            <person name="Wong G.K."/>
            <person name="Wu C.I."/>
            <person name="Wu G."/>
            <person name="Yamamoto D."/>
            <person name="Yang H.P."/>
            <person name="Yang S.P."/>
            <person name="Yorke J.A."/>
            <person name="Yoshida K."/>
            <person name="Zdobnov E."/>
            <person name="Zhang P."/>
            <person name="Zhang Y."/>
            <person name="Zimin A.V."/>
            <person name="Baldwin J."/>
            <person name="Abdouelleil A."/>
            <person name="Abdulkadir J."/>
            <person name="Abebe A."/>
            <person name="Abera B."/>
            <person name="Abreu J."/>
            <person name="Acer S.C."/>
            <person name="Aftuck L."/>
            <person name="Alexander A."/>
            <person name="An P."/>
            <person name="Anderson E."/>
            <person name="Anderson S."/>
            <person name="Arachi H."/>
            <person name="Azer M."/>
            <person name="Bachantsang P."/>
            <person name="Barry A."/>
            <person name="Bayul T."/>
            <person name="Berlin A."/>
            <person name="Bessette D."/>
            <person name="Bloom T."/>
            <person name="Blye J."/>
            <person name="Boguslavskiy L."/>
            <person name="Bonnet C."/>
            <person name="Boukhgalter B."/>
            <person name="Bourzgui I."/>
            <person name="Brown A."/>
            <person name="Cahill P."/>
            <person name="Channer S."/>
            <person name="Cheshatsang Y."/>
            <person name="Chuda L."/>
            <person name="Citroen M."/>
            <person name="Collymore A."/>
            <person name="Cooke P."/>
            <person name="Costello M."/>
            <person name="D'Aco K."/>
            <person name="Daza R."/>
            <person name="De Haan G."/>
            <person name="DeGray S."/>
            <person name="DeMaso C."/>
            <person name="Dhargay N."/>
            <person name="Dooley K."/>
            <person name="Dooley E."/>
            <person name="Doricent M."/>
            <person name="Dorje P."/>
            <person name="Dorjee K."/>
            <person name="Dupes A."/>
            <person name="Elong R."/>
            <person name="Falk J."/>
            <person name="Farina A."/>
            <person name="Faro S."/>
            <person name="Ferguson D."/>
            <person name="Fisher S."/>
            <person name="Foley C.D."/>
            <person name="Franke A."/>
            <person name="Friedrich D."/>
            <person name="Gadbois L."/>
            <person name="Gearin G."/>
            <person name="Gearin C.R."/>
            <person name="Giannoukos G."/>
            <person name="Goode T."/>
            <person name="Graham J."/>
            <person name="Grandbois E."/>
            <person name="Grewal S."/>
            <person name="Gyaltsen K."/>
            <person name="Hafez N."/>
            <person name="Hagos B."/>
            <person name="Hall J."/>
            <person name="Henson C."/>
            <person name="Hollinger A."/>
            <person name="Honan T."/>
            <person name="Huard M.D."/>
            <person name="Hughes L."/>
            <person name="Hurhula B."/>
            <person name="Husby M.E."/>
            <person name="Kamat A."/>
            <person name="Kanga B."/>
            <person name="Kashin S."/>
            <person name="Khazanovich D."/>
            <person name="Kisner P."/>
            <person name="Lance K."/>
            <person name="Lara M."/>
            <person name="Lee W."/>
            <person name="Lennon N."/>
            <person name="Letendre F."/>
            <person name="LeVine R."/>
            <person name="Lipovsky A."/>
            <person name="Liu X."/>
            <person name="Liu J."/>
            <person name="Liu S."/>
            <person name="Lokyitsang T."/>
            <person name="Lokyitsang Y."/>
            <person name="Lubonja R."/>
            <person name="Lui A."/>
            <person name="MacDonald P."/>
            <person name="Magnisalis V."/>
            <person name="Maru K."/>
            <person name="Matthews C."/>
            <person name="McCusker W."/>
            <person name="McDonough S."/>
            <person name="Mehta T."/>
            <person name="Meldrim J."/>
            <person name="Meneus L."/>
            <person name="Mihai O."/>
            <person name="Mihalev A."/>
            <person name="Mihova T."/>
            <person name="Mittelman R."/>
            <person name="Mlenga V."/>
            <person name="Montmayeur A."/>
            <person name="Mulrain L."/>
            <person name="Navidi A."/>
            <person name="Naylor J."/>
            <person name="Negash T."/>
            <person name="Nguyen T."/>
            <person name="Nguyen N."/>
            <person name="Nicol R."/>
            <person name="Norbu C."/>
            <person name="Norbu N."/>
            <person name="Novod N."/>
            <person name="O'Neill B."/>
            <person name="Osman S."/>
            <person name="Markiewicz E."/>
            <person name="Oyono O.L."/>
            <person name="Patti C."/>
            <person name="Phunkhang P."/>
            <person name="Pierre F."/>
            <person name="Priest M."/>
            <person name="Raghuraman S."/>
            <person name="Rege F."/>
            <person name="Reyes R."/>
            <person name="Rise C."/>
            <person name="Rogov P."/>
            <person name="Ross K."/>
            <person name="Ryan E."/>
            <person name="Settipalli S."/>
            <person name="Shea T."/>
            <person name="Sherpa N."/>
            <person name="Shi L."/>
            <person name="Shih D."/>
            <person name="Sparrow T."/>
            <person name="Spaulding J."/>
            <person name="Stalker J."/>
            <person name="Stange-Thomann N."/>
            <person name="Stavropoulos S."/>
            <person name="Stone C."/>
            <person name="Strader C."/>
            <person name="Tesfaye S."/>
            <person name="Thomson T."/>
            <person name="Thoulutsang Y."/>
            <person name="Thoulutsang D."/>
            <person name="Topham K."/>
            <person name="Topping I."/>
            <person name="Tsamla T."/>
            <person name="Vassiliev H."/>
            <person name="Vo A."/>
            <person name="Wangchuk T."/>
            <person name="Wangdi T."/>
            <person name="Weiand M."/>
            <person name="Wilkinson J."/>
            <person name="Wilson A."/>
            <person name="Yadav S."/>
            <person name="Young G."/>
            <person name="Yu Q."/>
            <person name="Zembek L."/>
            <person name="Zhong D."/>
            <person name="Zimmer A."/>
            <person name="Zwirko Z."/>
            <person name="Jaffe D.B."/>
            <person name="Alvarez P."/>
            <person name="Brockman W."/>
            <person name="Butler J."/>
            <person name="Chin C."/>
            <person name="Gnerre S."/>
            <person name="Grabherr M."/>
            <person name="Kleber M."/>
            <person name="Mauceli E."/>
            <person name="MacCallum I."/>
        </authorList>
    </citation>
    <scope>NUCLEOTIDE SEQUENCE [LARGE SCALE GENOMIC DNA]</scope>
    <source>
        <strain evidence="2">Tucson 14024-0371.13</strain>
    </source>
</reference>
<evidence type="ECO:0000313" key="1">
    <source>
        <dbReference type="EMBL" id="KPU80287.1"/>
    </source>
</evidence>
<keyword evidence="2" id="KW-1185">Reference proteome</keyword>
<proteinExistence type="predicted"/>
<dbReference type="EMBL" id="CH902617">
    <property type="protein sequence ID" value="KPU80287.1"/>
    <property type="molecule type" value="Genomic_DNA"/>
</dbReference>